<organism evidence="9 10">
    <name type="scientific">Amycolatopsis heterodermiae</name>
    <dbReference type="NCBI Taxonomy" id="3110235"/>
    <lineage>
        <taxon>Bacteria</taxon>
        <taxon>Bacillati</taxon>
        <taxon>Actinomycetota</taxon>
        <taxon>Actinomycetes</taxon>
        <taxon>Pseudonocardiales</taxon>
        <taxon>Pseudonocardiaceae</taxon>
        <taxon>Amycolatopsis</taxon>
    </lineage>
</organism>
<keyword evidence="2" id="KW-1003">Cell membrane</keyword>
<feature type="transmembrane region" description="Helical" evidence="7">
    <location>
        <begin position="405"/>
        <end position="421"/>
    </location>
</feature>
<evidence type="ECO:0000256" key="3">
    <source>
        <dbReference type="ARBA" id="ARBA00022692"/>
    </source>
</evidence>
<sequence>MGRASAAVHRIRDKAMGSDPGMTRLQSAVSAAVAMTTGLAVEYVFARLTGATPQATLVAVLLGAITAMMGSMALTGGGAWLKVRTAALFPVAMGLGMALGIAVAPHTDLMLGVFVVVMFTAVFVRRFGIPFFFYGFMVWMGYFFAAFLHATLQGLPAMLLAVVIASAWVLVLCLTVLRGHPGRTLHRTRRAFGARARAVVRLCATLLADGPSEQLARRIHAAQARLAESALMVEAWSAEVTVLPGGVSAAAIRRTTMDAQLAIDLLVTACAQLGAEPEPAGRAAGVLGLFARHDYAAAGQAAQTLLARAGTSPVRLVAVAVTDYLEVVRRADRDGLADTGEFEPAVTIAMGALPGSAAAAGDVAPRGRAWNPLRRLDFTTRQAVQVAVAGGLAIVLGRLLSEQRYYWAVIAAFVAFTGTATRSEVFLKSVNRVAGTLVGLGAGIGLAHLTAGHPGAVVAVIIGSMFCGFYLQRLSYAYMIFFVTIMVSQLYSVLNEFSPGLLVLRLEETAIGAAIGVGVGLVLTPLSTRDTVRTTERALARTLGELLNAAADRFEGHADAADLDAKVRVLDNDLRQLRLVAAPLVAAVPWGGGSRTTRHRLTLAATLVQHTHRLVAVLRRGRANDRSLAGPARALADVATAVAEPGETDPATLLGLAETALTQHCSPADEPVLVELIHLRRLLHEIATGDEPGLLAEPAAPCVTEIRGHVHGATGSPLSGATLTLVDAHGHQTARATSATDGAFTLQAPRAGSYVLITAADRHGPSASTVLAHRGRGVVQDIWLTARRQCHRRDVRLR</sequence>
<evidence type="ECO:0000313" key="10">
    <source>
        <dbReference type="Proteomes" id="UP001304298"/>
    </source>
</evidence>
<feature type="transmembrane region" description="Helical" evidence="7">
    <location>
        <begin position="476"/>
        <end position="494"/>
    </location>
</feature>
<evidence type="ECO:0000259" key="8">
    <source>
        <dbReference type="Pfam" id="PF13515"/>
    </source>
</evidence>
<dbReference type="PANTHER" id="PTHR30509">
    <property type="entry name" value="P-HYDROXYBENZOIC ACID EFFLUX PUMP SUBUNIT-RELATED"/>
    <property type="match status" value="1"/>
</dbReference>
<evidence type="ECO:0000256" key="2">
    <source>
        <dbReference type="ARBA" id="ARBA00022475"/>
    </source>
</evidence>
<feature type="transmembrane region" description="Helical" evidence="7">
    <location>
        <begin position="56"/>
        <end position="74"/>
    </location>
</feature>
<gene>
    <name evidence="9" type="ORF">VA596_44895</name>
</gene>
<feature type="transmembrane region" description="Helical" evidence="7">
    <location>
        <begin position="509"/>
        <end position="527"/>
    </location>
</feature>
<feature type="transmembrane region" description="Helical" evidence="7">
    <location>
        <begin position="131"/>
        <end position="152"/>
    </location>
</feature>
<dbReference type="InterPro" id="IPR049453">
    <property type="entry name" value="Memb_transporter_dom"/>
</dbReference>
<dbReference type="InterPro" id="IPR008969">
    <property type="entry name" value="CarboxyPept-like_regulatory"/>
</dbReference>
<comment type="subcellular location">
    <subcellularLocation>
        <location evidence="1">Cell membrane</location>
        <topology evidence="1">Multi-pass membrane protein</topology>
    </subcellularLocation>
</comment>
<feature type="transmembrane region" description="Helical" evidence="7">
    <location>
        <begin position="383"/>
        <end position="399"/>
    </location>
</feature>
<keyword evidence="10" id="KW-1185">Reference proteome</keyword>
<feature type="transmembrane region" description="Helical" evidence="7">
    <location>
        <begin position="158"/>
        <end position="177"/>
    </location>
</feature>
<comment type="similarity">
    <text evidence="6">Belongs to the YccS/YhfK family.</text>
</comment>
<dbReference type="Pfam" id="PF13515">
    <property type="entry name" value="FUSC_2"/>
    <property type="match status" value="1"/>
</dbReference>
<dbReference type="RefSeq" id="WP_323336178.1">
    <property type="nucleotide sequence ID" value="NZ_JAYFSI010000017.1"/>
</dbReference>
<reference evidence="9 10" key="1">
    <citation type="submission" date="2023-12" db="EMBL/GenBank/DDBJ databases">
        <title>Amycolatopsis sp. V23-08.</title>
        <authorList>
            <person name="Somphong A."/>
        </authorList>
    </citation>
    <scope>NUCLEOTIDE SEQUENCE [LARGE SCALE GENOMIC DNA]</scope>
    <source>
        <strain evidence="9 10">V23-08</strain>
    </source>
</reference>
<dbReference type="SUPFAM" id="SSF49464">
    <property type="entry name" value="Carboxypeptidase regulatory domain-like"/>
    <property type="match status" value="1"/>
</dbReference>
<keyword evidence="4 7" id="KW-1133">Transmembrane helix</keyword>
<evidence type="ECO:0000256" key="1">
    <source>
        <dbReference type="ARBA" id="ARBA00004651"/>
    </source>
</evidence>
<dbReference type="EMBL" id="JAYFSI010000017">
    <property type="protein sequence ID" value="MEA5366736.1"/>
    <property type="molecule type" value="Genomic_DNA"/>
</dbReference>
<comment type="caution">
    <text evidence="9">The sequence shown here is derived from an EMBL/GenBank/DDBJ whole genome shotgun (WGS) entry which is preliminary data.</text>
</comment>
<evidence type="ECO:0000256" key="4">
    <source>
        <dbReference type="ARBA" id="ARBA00022989"/>
    </source>
</evidence>
<accession>A0ABU5RKB3</accession>
<dbReference type="Gene3D" id="2.60.40.1120">
    <property type="entry name" value="Carboxypeptidase-like, regulatory domain"/>
    <property type="match status" value="1"/>
</dbReference>
<name>A0ABU5RKB3_9PSEU</name>
<evidence type="ECO:0000256" key="6">
    <source>
        <dbReference type="ARBA" id="ARBA00043993"/>
    </source>
</evidence>
<keyword evidence="3 7" id="KW-0812">Transmembrane</keyword>
<dbReference type="PANTHER" id="PTHR30509:SF9">
    <property type="entry name" value="MULTIDRUG RESISTANCE PROTEIN MDTO"/>
    <property type="match status" value="1"/>
</dbReference>
<protein>
    <submittedName>
        <fullName evidence="9">FUSC family protein</fullName>
    </submittedName>
</protein>
<dbReference type="Proteomes" id="UP001304298">
    <property type="component" value="Unassembled WGS sequence"/>
</dbReference>
<proteinExistence type="inferred from homology"/>
<evidence type="ECO:0000313" key="9">
    <source>
        <dbReference type="EMBL" id="MEA5366736.1"/>
    </source>
</evidence>
<dbReference type="Pfam" id="PF13620">
    <property type="entry name" value="CarboxypepD_reg"/>
    <property type="match status" value="1"/>
</dbReference>
<evidence type="ECO:0000256" key="5">
    <source>
        <dbReference type="ARBA" id="ARBA00023136"/>
    </source>
</evidence>
<keyword evidence="5 7" id="KW-0472">Membrane</keyword>
<evidence type="ECO:0000256" key="7">
    <source>
        <dbReference type="SAM" id="Phobius"/>
    </source>
</evidence>
<feature type="domain" description="Integral membrane bound transporter" evidence="8">
    <location>
        <begin position="392"/>
        <end position="517"/>
    </location>
</feature>